<dbReference type="EMBL" id="DF968005">
    <property type="protein sequence ID" value="GAP00406.1"/>
    <property type="molecule type" value="Genomic_DNA"/>
</dbReference>
<accession>A0A0K8MIM1</accession>
<proteinExistence type="predicted"/>
<keyword evidence="1" id="KW-1133">Transmembrane helix</keyword>
<keyword evidence="3" id="KW-1185">Reference proteome</keyword>
<feature type="transmembrane region" description="Helical" evidence="1">
    <location>
        <begin position="32"/>
        <end position="52"/>
    </location>
</feature>
<dbReference type="RefSeq" id="WP_061993703.1">
    <property type="nucleotide sequence ID" value="NZ_DF968005.1"/>
</dbReference>
<dbReference type="Proteomes" id="UP000253891">
    <property type="component" value="Unassembled WGS sequence"/>
</dbReference>
<evidence type="ECO:0000256" key="1">
    <source>
        <dbReference type="SAM" id="Phobius"/>
    </source>
</evidence>
<evidence type="ECO:0000313" key="2">
    <source>
        <dbReference type="EMBL" id="GAP00406.1"/>
    </source>
</evidence>
<dbReference type="AlphaFoldDB" id="A0A0K8MIM1"/>
<dbReference type="OrthoDB" id="2139526at2"/>
<gene>
    <name evidence="2" type="ORF">FFIC_284230</name>
</gene>
<dbReference type="InterPro" id="IPR021324">
    <property type="entry name" value="DUF2929"/>
</dbReference>
<sequence>MRYITAAVWCALFGEIIGYLVGQMTGVDFQPGTSALVTVIVGEAALIMVPALSGSAKDTTEAEASK</sequence>
<dbReference type="Pfam" id="PF11151">
    <property type="entry name" value="DUF2929"/>
    <property type="match status" value="1"/>
</dbReference>
<evidence type="ECO:0008006" key="4">
    <source>
        <dbReference type="Google" id="ProtNLM"/>
    </source>
</evidence>
<keyword evidence="1" id="KW-0812">Transmembrane</keyword>
<protein>
    <recommendedName>
        <fullName evidence="4">DUF2929 family protein</fullName>
    </recommendedName>
</protein>
<organism evidence="2 3">
    <name type="scientific">Fructobacillus ficulneus</name>
    <dbReference type="NCBI Taxonomy" id="157463"/>
    <lineage>
        <taxon>Bacteria</taxon>
        <taxon>Bacillati</taxon>
        <taxon>Bacillota</taxon>
        <taxon>Bacilli</taxon>
        <taxon>Lactobacillales</taxon>
        <taxon>Lactobacillaceae</taxon>
        <taxon>Fructobacillus</taxon>
    </lineage>
</organism>
<evidence type="ECO:0000313" key="3">
    <source>
        <dbReference type="Proteomes" id="UP000253891"/>
    </source>
</evidence>
<reference evidence="2 3" key="1">
    <citation type="journal article" date="2015" name="BMC Genomics">
        <title>Comparative genomics of Fructobacillus spp. and Leuconostoc spp. reveals niche-specific evolution of Fructobacillus spp.</title>
        <authorList>
            <person name="Endo A."/>
            <person name="Tanizawa Y."/>
            <person name="Tanaka N."/>
            <person name="Maeno S."/>
            <person name="Kumar H."/>
            <person name="Shiwa Y."/>
            <person name="Okada S."/>
            <person name="Yoshikawa H."/>
            <person name="Dicks L."/>
            <person name="Nakagawa J."/>
            <person name="Arita M."/>
        </authorList>
    </citation>
    <scope>NUCLEOTIDE SEQUENCE [LARGE SCALE GENOMIC DNA]</scope>
    <source>
        <strain evidence="2 3">JCM 12225</strain>
    </source>
</reference>
<name>A0A0K8MIM1_9LACO</name>
<keyword evidence="1" id="KW-0472">Membrane</keyword>